<dbReference type="AlphaFoldDB" id="F9YU72"/>
<sequence length="491" mass="57558">MKSFIKKILVLALPIVIFGLSLVSCNSCQTKQQNQTYFGGYLVNSKDSLVILYLNDKAVDSVVLDKDKTFSFSIDTNTEKLYHFAIDQEYHYVYLEPGDSLTVFANLLDFKKTMSFSGKDAIVNTYITSQLEESESFHEVFKKFHRMSPKDFKQKTDSVRRVKEQEYADFLKTNPTLSEKAKAITQVSTMSLVNKEIELYPFMHQRKMNECVVNKLPKDFYDYRSDIDFNNTFLAYFRPYYSYMVMFINNLSFTAYRKCSQQYDLSEDINKVPDFHINKLGIIDSVFRSGDLRDALFRNAAYAFLFHIQDETSSRNYVNLYDGFNQESKHREELNQVFANTFALQKGNFPPDFDLVTPDKKTVCFKDTPRPIINLYYLWSVNQSYQSSVIQGRIHQLMKRFPSVRFVGIDASKNEALWLKRVSEWDLKNTEQLHVTDFQDFSEKYLINDLNRCFILDEKGKIISVFENIFSANLEKILSERISAYKRNSRL</sequence>
<name>F9YU72_CAPCC</name>
<gene>
    <name evidence="1" type="ordered locus">Ccan_20740</name>
</gene>
<dbReference type="PROSITE" id="PS51257">
    <property type="entry name" value="PROKAR_LIPOPROTEIN"/>
    <property type="match status" value="1"/>
</dbReference>
<evidence type="ECO:0000313" key="1">
    <source>
        <dbReference type="EMBL" id="AEK24190.1"/>
    </source>
</evidence>
<dbReference type="KEGG" id="ccm:Ccan_20740"/>
<dbReference type="Proteomes" id="UP000008895">
    <property type="component" value="Chromosome"/>
</dbReference>
<dbReference type="OrthoDB" id="1146847at2"/>
<dbReference type="InterPro" id="IPR036249">
    <property type="entry name" value="Thioredoxin-like_sf"/>
</dbReference>
<reference evidence="1 2" key="1">
    <citation type="journal article" date="2011" name="J. Bacteriol.">
        <title>Complete genome sequence of the dog commensal and human pathogen Capnocytophaga canimorsus strain 5.</title>
        <authorList>
            <person name="Manfredi P."/>
            <person name="Pagni M."/>
            <person name="Cornelis G.R."/>
        </authorList>
    </citation>
    <scope>NUCLEOTIDE SEQUENCE [LARGE SCALE GENOMIC DNA]</scope>
    <source>
        <strain evidence="2">5</strain>
    </source>
</reference>
<dbReference type="SUPFAM" id="SSF52833">
    <property type="entry name" value="Thioredoxin-like"/>
    <property type="match status" value="1"/>
</dbReference>
<proteinExistence type="predicted"/>
<protein>
    <submittedName>
        <fullName evidence="1">Transaldolase</fullName>
    </submittedName>
</protein>
<organism evidence="1 2">
    <name type="scientific">Capnocytophaga canimorsus (strain 5)</name>
    <dbReference type="NCBI Taxonomy" id="860228"/>
    <lineage>
        <taxon>Bacteria</taxon>
        <taxon>Pseudomonadati</taxon>
        <taxon>Bacteroidota</taxon>
        <taxon>Flavobacteriia</taxon>
        <taxon>Flavobacteriales</taxon>
        <taxon>Flavobacteriaceae</taxon>
        <taxon>Capnocytophaga</taxon>
    </lineage>
</organism>
<keyword evidence="2" id="KW-1185">Reference proteome</keyword>
<evidence type="ECO:0000313" key="2">
    <source>
        <dbReference type="Proteomes" id="UP000008895"/>
    </source>
</evidence>
<dbReference type="Gene3D" id="3.40.30.10">
    <property type="entry name" value="Glutaredoxin"/>
    <property type="match status" value="1"/>
</dbReference>
<dbReference type="eggNOG" id="COG1225">
    <property type="taxonomic scope" value="Bacteria"/>
</dbReference>
<dbReference type="HOGENOM" id="CLU_045952_0_0_10"/>
<dbReference type="RefSeq" id="WP_013998174.1">
    <property type="nucleotide sequence ID" value="NC_015846.1"/>
</dbReference>
<dbReference type="STRING" id="860228.Ccan_20740"/>
<dbReference type="EMBL" id="CP002113">
    <property type="protein sequence ID" value="AEK24190.1"/>
    <property type="molecule type" value="Genomic_DNA"/>
</dbReference>
<accession>F9YU72</accession>